<evidence type="ECO:0000313" key="2">
    <source>
        <dbReference type="Proteomes" id="UP000887578"/>
    </source>
</evidence>
<dbReference type="AlphaFoldDB" id="A0A914QEX2"/>
<reference evidence="3" key="1">
    <citation type="submission" date="2022-11" db="UniProtKB">
        <authorList>
            <consortium name="WormBaseParasite"/>
        </authorList>
    </citation>
    <scope>IDENTIFICATION</scope>
</reference>
<protein>
    <submittedName>
        <fullName evidence="3">Uncharacterized protein</fullName>
    </submittedName>
</protein>
<feature type="compositionally biased region" description="Pro residues" evidence="1">
    <location>
        <begin position="16"/>
        <end position="26"/>
    </location>
</feature>
<feature type="region of interest" description="Disordered" evidence="1">
    <location>
        <begin position="1"/>
        <end position="30"/>
    </location>
</feature>
<dbReference type="Proteomes" id="UP000887578">
    <property type="component" value="Unplaced"/>
</dbReference>
<keyword evidence="2" id="KW-1185">Reference proteome</keyword>
<sequence length="458" mass="51127">MEEFDLDSPDDFPPHSSSPPSTPNMPPISAISSTVQPVIVEQSTIPATTSASTTTTDVPSTQNASLILTSPTTAASPSETTSTSLSTTFAAATSITTPKPLTTSAPTTNDEIVIWRFIPPKPRRPIYLPYRGRRYCQPPEVKLIAAKRTSLATPAIMFDGGSALFKFPSYIGQEGLSPPGPFPYCQFNTLFFAKYLMFLEFNGHGNLLCKDKIPVSADGKIFIAEELYETILTGLFSGKEIYRFFKGEEKIKGWYVEDAMIKMNQLSDVTFFATNELRHYEPERKKAALTIFCYLKAAIESDAVKHVPSLYFAVGIVEMAFLIHFQRETGSLSAVDGHGHPGATPTSRDYGTYVVMSEFENLKEFCEIIVNEITYEIDKCAPNKEGFNLVGLFYDDARFWQVIGTNGQSLETHKEFLKTNYLKKRNLFPQGYEDYEKSQIYKCDGNGKRLILKDSNNE</sequence>
<feature type="compositionally biased region" description="Low complexity" evidence="1">
    <location>
        <begin position="44"/>
        <end position="61"/>
    </location>
</feature>
<feature type="compositionally biased region" description="Low complexity" evidence="1">
    <location>
        <begin position="69"/>
        <end position="82"/>
    </location>
</feature>
<dbReference type="WBParaSite" id="PDA_v2.g30249.t1">
    <property type="protein sequence ID" value="PDA_v2.g30249.t1"/>
    <property type="gene ID" value="PDA_v2.g30249"/>
</dbReference>
<proteinExistence type="predicted"/>
<accession>A0A914QEX2</accession>
<evidence type="ECO:0000256" key="1">
    <source>
        <dbReference type="SAM" id="MobiDB-lite"/>
    </source>
</evidence>
<organism evidence="2 3">
    <name type="scientific">Panagrolaimus davidi</name>
    <dbReference type="NCBI Taxonomy" id="227884"/>
    <lineage>
        <taxon>Eukaryota</taxon>
        <taxon>Metazoa</taxon>
        <taxon>Ecdysozoa</taxon>
        <taxon>Nematoda</taxon>
        <taxon>Chromadorea</taxon>
        <taxon>Rhabditida</taxon>
        <taxon>Tylenchina</taxon>
        <taxon>Panagrolaimomorpha</taxon>
        <taxon>Panagrolaimoidea</taxon>
        <taxon>Panagrolaimidae</taxon>
        <taxon>Panagrolaimus</taxon>
    </lineage>
</organism>
<feature type="compositionally biased region" description="Acidic residues" evidence="1">
    <location>
        <begin position="1"/>
        <end position="10"/>
    </location>
</feature>
<feature type="region of interest" description="Disordered" evidence="1">
    <location>
        <begin position="44"/>
        <end position="82"/>
    </location>
</feature>
<evidence type="ECO:0000313" key="3">
    <source>
        <dbReference type="WBParaSite" id="PDA_v2.g30249.t1"/>
    </source>
</evidence>
<name>A0A914QEX2_9BILA</name>